<protein>
    <submittedName>
        <fullName evidence="3">Aldo/keto reductase</fullName>
    </submittedName>
</protein>
<gene>
    <name evidence="3" type="ORF">H3H32_01100</name>
</gene>
<evidence type="ECO:0000259" key="2">
    <source>
        <dbReference type="Pfam" id="PF00248"/>
    </source>
</evidence>
<evidence type="ECO:0000313" key="3">
    <source>
        <dbReference type="EMBL" id="QMW03597.1"/>
    </source>
</evidence>
<reference evidence="3 4" key="1">
    <citation type="submission" date="2020-07" db="EMBL/GenBank/DDBJ databases">
        <title>Spirosoma foliorum sp. nov., isolated from the leaves on the Nejang mountain Korea, Republic of.</title>
        <authorList>
            <person name="Ho H."/>
            <person name="Lee Y.-J."/>
            <person name="Nurcahyanto D.-A."/>
            <person name="Kim S.-G."/>
        </authorList>
    </citation>
    <scope>NUCLEOTIDE SEQUENCE [LARGE SCALE GENOMIC DNA]</scope>
    <source>
        <strain evidence="3 4">PL0136</strain>
    </source>
</reference>
<dbReference type="CDD" id="cd19081">
    <property type="entry name" value="AKR_AKR9C1"/>
    <property type="match status" value="1"/>
</dbReference>
<dbReference type="SUPFAM" id="SSF51430">
    <property type="entry name" value="NAD(P)-linked oxidoreductase"/>
    <property type="match status" value="1"/>
</dbReference>
<dbReference type="Pfam" id="PF00248">
    <property type="entry name" value="Aldo_ket_red"/>
    <property type="match status" value="1"/>
</dbReference>
<dbReference type="Proteomes" id="UP000515369">
    <property type="component" value="Chromosome"/>
</dbReference>
<feature type="domain" description="NADP-dependent oxidoreductase" evidence="2">
    <location>
        <begin position="15"/>
        <end position="312"/>
    </location>
</feature>
<evidence type="ECO:0000313" key="4">
    <source>
        <dbReference type="Proteomes" id="UP000515369"/>
    </source>
</evidence>
<accession>A0A7G5GXK5</accession>
<dbReference type="FunFam" id="3.20.20.100:FF:000004">
    <property type="entry name" value="Oxidoreductase, aldo/keto reductase"/>
    <property type="match status" value="1"/>
</dbReference>
<evidence type="ECO:0000256" key="1">
    <source>
        <dbReference type="ARBA" id="ARBA00023002"/>
    </source>
</evidence>
<proteinExistence type="predicted"/>
<dbReference type="KEGG" id="sfol:H3H32_01100"/>
<dbReference type="AlphaFoldDB" id="A0A7G5GXK5"/>
<keyword evidence="1" id="KW-0560">Oxidoreductase</keyword>
<dbReference type="Gene3D" id="3.20.20.100">
    <property type="entry name" value="NADP-dependent oxidoreductase domain"/>
    <property type="match status" value="1"/>
</dbReference>
<dbReference type="GO" id="GO:0005829">
    <property type="term" value="C:cytosol"/>
    <property type="evidence" value="ECO:0007669"/>
    <property type="project" value="TreeGrafter"/>
</dbReference>
<keyword evidence="4" id="KW-1185">Reference proteome</keyword>
<dbReference type="RefSeq" id="WP_182460854.1">
    <property type="nucleotide sequence ID" value="NZ_CP059732.1"/>
</dbReference>
<dbReference type="GO" id="GO:0016491">
    <property type="term" value="F:oxidoreductase activity"/>
    <property type="evidence" value="ECO:0007669"/>
    <property type="project" value="UniProtKB-KW"/>
</dbReference>
<dbReference type="InterPro" id="IPR023210">
    <property type="entry name" value="NADP_OxRdtase_dom"/>
</dbReference>
<name>A0A7G5GXK5_9BACT</name>
<dbReference type="PANTHER" id="PTHR43364:SF6">
    <property type="entry name" value="OXIDOREDUCTASE-RELATED"/>
    <property type="match status" value="1"/>
</dbReference>
<dbReference type="InterPro" id="IPR050523">
    <property type="entry name" value="AKR_Detox_Biosynth"/>
</dbReference>
<sequence>MKKRIGNSDMLVAPLNLGGNVFGWTLDEKESFAILDEFVANGFNFIDTADVYSAWKPGNQGGESETILGKWMQLRKNRDKIVLATKVGWDFGDGRKGINATYIHSAIQDSLRRLQTDYVDLYYTHIDDEVTPVAETLGAYAELIQAGKVRYIAASNVTAPRLIESLELAQQSGLPQYQALQPHYNLLERQSYEEVLAPIAKQYNLSVMPYWALAAGFLTGKYRSEADLGKSVRGGGAKKYLNDKGLGVLNALDQVAAKHDSQPGTVALAWLLAQDQVLAPVASATSSAQLKGLFDATQLVLDADDLQRLDSTSK</sequence>
<organism evidence="3 4">
    <name type="scientific">Spirosoma foliorum</name>
    <dbReference type="NCBI Taxonomy" id="2710596"/>
    <lineage>
        <taxon>Bacteria</taxon>
        <taxon>Pseudomonadati</taxon>
        <taxon>Bacteroidota</taxon>
        <taxon>Cytophagia</taxon>
        <taxon>Cytophagales</taxon>
        <taxon>Cytophagaceae</taxon>
        <taxon>Spirosoma</taxon>
    </lineage>
</organism>
<dbReference type="InterPro" id="IPR036812">
    <property type="entry name" value="NAD(P)_OxRdtase_dom_sf"/>
</dbReference>
<dbReference type="EMBL" id="CP059732">
    <property type="protein sequence ID" value="QMW03597.1"/>
    <property type="molecule type" value="Genomic_DNA"/>
</dbReference>
<dbReference type="PANTHER" id="PTHR43364">
    <property type="entry name" value="NADH-SPECIFIC METHYLGLYOXAL REDUCTASE-RELATED"/>
    <property type="match status" value="1"/>
</dbReference>